<dbReference type="RefSeq" id="WP_182811291.1">
    <property type="nucleotide sequence ID" value="NZ_JACJFM010000050.1"/>
</dbReference>
<comment type="caution">
    <text evidence="6">The sequence shown here is derived from an EMBL/GenBank/DDBJ whole genome shotgun (WGS) entry which is preliminary data.</text>
</comment>
<evidence type="ECO:0000256" key="2">
    <source>
        <dbReference type="ARBA" id="ARBA00022729"/>
    </source>
</evidence>
<dbReference type="SUPFAM" id="SSF53850">
    <property type="entry name" value="Periplasmic binding protein-like II"/>
    <property type="match status" value="1"/>
</dbReference>
<dbReference type="Gene3D" id="3.40.190.10">
    <property type="entry name" value="Periplasmic binding protein-like II"/>
    <property type="match status" value="2"/>
</dbReference>
<evidence type="ECO:0000256" key="3">
    <source>
        <dbReference type="SAM" id="SignalP"/>
    </source>
</evidence>
<accession>A0A839IV32</accession>
<dbReference type="Pfam" id="PF00497">
    <property type="entry name" value="SBP_bac_3"/>
    <property type="match status" value="1"/>
</dbReference>
<gene>
    <name evidence="6" type="ORF">H4O21_22075</name>
</gene>
<dbReference type="EMBL" id="JACJFM010000050">
    <property type="protein sequence ID" value="MBB1489303.1"/>
    <property type="molecule type" value="Genomic_DNA"/>
</dbReference>
<feature type="signal peptide" evidence="3">
    <location>
        <begin position="1"/>
        <end position="26"/>
    </location>
</feature>
<evidence type="ECO:0000313" key="7">
    <source>
        <dbReference type="Proteomes" id="UP000565262"/>
    </source>
</evidence>
<sequence>MKKLLKNVLLSTTLMGTALTSVSVQAATDNSAINKIQETGELRVCFEAGYVPFEMKAKNGQFIGFDIDIARHMARSMKVKFVPVNTAWDGIIPALQTGKCEVIIGGMTVTPLRNLQVLFSDPYLEIGQTVLLSPELKGVVKSYRDLNDPKYTISSQLGTTGAEAAQKYLPKATLNLFETSADAALQVKNGKADAFVYDLPYNAIYAAEHKDSVFHLNTPFTYEPLGWAVRHDSVTFVNFLNNYLKRIKGDGTYQRIYSKWFESHTWMKNIQ</sequence>
<dbReference type="AlphaFoldDB" id="A0A839IV32"/>
<evidence type="ECO:0000259" key="4">
    <source>
        <dbReference type="SMART" id="SM00062"/>
    </source>
</evidence>
<dbReference type="InterPro" id="IPR001320">
    <property type="entry name" value="Iontro_rcpt_C"/>
</dbReference>
<feature type="domain" description="Ionotropic glutamate receptor C-terminal" evidence="5">
    <location>
        <begin position="41"/>
        <end position="263"/>
    </location>
</feature>
<evidence type="ECO:0000313" key="6">
    <source>
        <dbReference type="EMBL" id="MBB1489303.1"/>
    </source>
</evidence>
<organism evidence="6 7">
    <name type="scientific">Oceanospirillum sediminis</name>
    <dbReference type="NCBI Taxonomy" id="2760088"/>
    <lineage>
        <taxon>Bacteria</taxon>
        <taxon>Pseudomonadati</taxon>
        <taxon>Pseudomonadota</taxon>
        <taxon>Gammaproteobacteria</taxon>
        <taxon>Oceanospirillales</taxon>
        <taxon>Oceanospirillaceae</taxon>
        <taxon>Oceanospirillum</taxon>
    </lineage>
</organism>
<dbReference type="PANTHER" id="PTHR35936">
    <property type="entry name" value="MEMBRANE-BOUND LYTIC MUREIN TRANSGLYCOSYLASE F"/>
    <property type="match status" value="1"/>
</dbReference>
<comment type="similarity">
    <text evidence="1">Belongs to the bacterial solute-binding protein 3 family.</text>
</comment>
<keyword evidence="2 3" id="KW-0732">Signal</keyword>
<dbReference type="CDD" id="cd13629">
    <property type="entry name" value="PBP2_Dsm1740"/>
    <property type="match status" value="1"/>
</dbReference>
<dbReference type="GO" id="GO:0015276">
    <property type="term" value="F:ligand-gated monoatomic ion channel activity"/>
    <property type="evidence" value="ECO:0007669"/>
    <property type="project" value="InterPro"/>
</dbReference>
<evidence type="ECO:0000256" key="1">
    <source>
        <dbReference type="ARBA" id="ARBA00010333"/>
    </source>
</evidence>
<dbReference type="PANTHER" id="PTHR35936:SF38">
    <property type="entry name" value="GLUTAMINE-BINDING PERIPLASMIC PROTEIN"/>
    <property type="match status" value="1"/>
</dbReference>
<keyword evidence="7" id="KW-1185">Reference proteome</keyword>
<dbReference type="InterPro" id="IPR001638">
    <property type="entry name" value="Solute-binding_3/MltF_N"/>
</dbReference>
<evidence type="ECO:0000259" key="5">
    <source>
        <dbReference type="SMART" id="SM00079"/>
    </source>
</evidence>
<dbReference type="SMART" id="SM00079">
    <property type="entry name" value="PBPe"/>
    <property type="match status" value="1"/>
</dbReference>
<dbReference type="Proteomes" id="UP000565262">
    <property type="component" value="Unassembled WGS sequence"/>
</dbReference>
<feature type="chain" id="PRO_5032916534" evidence="3">
    <location>
        <begin position="27"/>
        <end position="271"/>
    </location>
</feature>
<reference evidence="6 7" key="1">
    <citation type="submission" date="2020-08" db="EMBL/GenBank/DDBJ databases">
        <title>Oceanospirillum sp. nov. isolated from marine sediment.</title>
        <authorList>
            <person name="Ji X."/>
        </authorList>
    </citation>
    <scope>NUCLEOTIDE SEQUENCE [LARGE SCALE GENOMIC DNA]</scope>
    <source>
        <strain evidence="6 7">D5</strain>
    </source>
</reference>
<protein>
    <submittedName>
        <fullName evidence="6">Transporter substrate-binding domain-containing protein</fullName>
    </submittedName>
</protein>
<feature type="domain" description="Solute-binding protein family 3/N-terminal" evidence="4">
    <location>
        <begin position="41"/>
        <end position="264"/>
    </location>
</feature>
<dbReference type="GO" id="GO:0016020">
    <property type="term" value="C:membrane"/>
    <property type="evidence" value="ECO:0007669"/>
    <property type="project" value="InterPro"/>
</dbReference>
<dbReference type="SMART" id="SM00062">
    <property type="entry name" value="PBPb"/>
    <property type="match status" value="1"/>
</dbReference>
<name>A0A839IV32_9GAMM</name>
<proteinExistence type="inferred from homology"/>